<dbReference type="InterPro" id="IPR003715">
    <property type="entry name" value="Poly_export_N"/>
</dbReference>
<gene>
    <name evidence="3" type="ORF">HCU73_10200</name>
</gene>
<evidence type="ECO:0000259" key="2">
    <source>
        <dbReference type="Pfam" id="PF02563"/>
    </source>
</evidence>
<dbReference type="AlphaFoldDB" id="A0A7X6GYX6"/>
<dbReference type="RefSeq" id="WP_168623358.1">
    <property type="nucleotide sequence ID" value="NZ_JAAZQQ010000003.1"/>
</dbReference>
<keyword evidence="4" id="KW-1185">Reference proteome</keyword>
<dbReference type="Proteomes" id="UP000526408">
    <property type="component" value="Unassembled WGS sequence"/>
</dbReference>
<dbReference type="PANTHER" id="PTHR33619:SF3">
    <property type="entry name" value="POLYSACCHARIDE EXPORT PROTEIN GFCE-RELATED"/>
    <property type="match status" value="1"/>
</dbReference>
<dbReference type="Pfam" id="PF02563">
    <property type="entry name" value="Poly_export"/>
    <property type="match status" value="1"/>
</dbReference>
<accession>A0A7X6GYX6</accession>
<dbReference type="Gene3D" id="3.30.1950.10">
    <property type="entry name" value="wza like domain"/>
    <property type="match status" value="1"/>
</dbReference>
<reference evidence="3 4" key="1">
    <citation type="submission" date="2020-04" db="EMBL/GenBank/DDBJ databases">
        <authorList>
            <person name="Yoon J."/>
        </authorList>
    </citation>
    <scope>NUCLEOTIDE SEQUENCE [LARGE SCALE GENOMIC DNA]</scope>
    <source>
        <strain evidence="3 4">KMU-115</strain>
    </source>
</reference>
<name>A0A7X6GYX6_9RHOB</name>
<evidence type="ECO:0000313" key="4">
    <source>
        <dbReference type="Proteomes" id="UP000526408"/>
    </source>
</evidence>
<dbReference type="InterPro" id="IPR049712">
    <property type="entry name" value="Poly_export"/>
</dbReference>
<feature type="domain" description="Polysaccharide export protein N-terminal" evidence="2">
    <location>
        <begin position="82"/>
        <end position="163"/>
    </location>
</feature>
<proteinExistence type="predicted"/>
<sequence length="374" mass="39920">MDFRFVRATALVMAGILALAGCEQLPRGAAVEREIVEAADGEAVDFAIYTVDRAFLPVVADWPVTGERQLGWIPTSGGARTQVIAPGDELEITIWDSNESSLLSQPGQRAVQIQALTVAPDGTIFVPYVGNTTVSGMTIQVAREHLQDEIDMIVPSAQVQLTLVEGRTNSVDLVGGVGAPGAYPLPDRNYTVLNLIAQGGGVQASLVNPQVRLIRGGSIYGTSVERLFANPNLDTLLHGGDQVIIEEDRRYFLSLGAAGQQSQHRFTQDQVSALDAMAIIGGVDDRRGDPGGILILREYPDSAVRPDSRGPDQSRVVFTVDLTSADGLFSARNFRIHSGDLVLVTESPITSAQTIFGLVGSVFGLARQTVNLTN</sequence>
<organism evidence="3 4">
    <name type="scientific">Roseicyclus persicicus</name>
    <dbReference type="NCBI Taxonomy" id="2650661"/>
    <lineage>
        <taxon>Bacteria</taxon>
        <taxon>Pseudomonadati</taxon>
        <taxon>Pseudomonadota</taxon>
        <taxon>Alphaproteobacteria</taxon>
        <taxon>Rhodobacterales</taxon>
        <taxon>Roseobacteraceae</taxon>
        <taxon>Roseicyclus</taxon>
    </lineage>
</organism>
<dbReference type="EMBL" id="JAAZQQ010000003">
    <property type="protein sequence ID" value="NKX44961.1"/>
    <property type="molecule type" value="Genomic_DNA"/>
</dbReference>
<dbReference type="GO" id="GO:0015159">
    <property type="term" value="F:polysaccharide transmembrane transporter activity"/>
    <property type="evidence" value="ECO:0007669"/>
    <property type="project" value="InterPro"/>
</dbReference>
<comment type="caution">
    <text evidence="3">The sequence shown here is derived from an EMBL/GenBank/DDBJ whole genome shotgun (WGS) entry which is preliminary data.</text>
</comment>
<dbReference type="PROSITE" id="PS51257">
    <property type="entry name" value="PROKAR_LIPOPROTEIN"/>
    <property type="match status" value="1"/>
</dbReference>
<evidence type="ECO:0000256" key="1">
    <source>
        <dbReference type="ARBA" id="ARBA00022729"/>
    </source>
</evidence>
<evidence type="ECO:0000313" key="3">
    <source>
        <dbReference type="EMBL" id="NKX44961.1"/>
    </source>
</evidence>
<dbReference type="PANTHER" id="PTHR33619">
    <property type="entry name" value="POLYSACCHARIDE EXPORT PROTEIN GFCE-RELATED"/>
    <property type="match status" value="1"/>
</dbReference>
<protein>
    <submittedName>
        <fullName evidence="3">Polysaccharide export protein</fullName>
    </submittedName>
</protein>
<dbReference type="Gene3D" id="3.10.560.10">
    <property type="entry name" value="Outer membrane lipoprotein wza domain like"/>
    <property type="match status" value="2"/>
</dbReference>
<keyword evidence="1" id="KW-0732">Signal</keyword>